<dbReference type="OrthoDB" id="7473794at2759"/>
<sequence length="145" mass="16237">MVPHTLRAPMQSLQVKKRDDVNLRKKFTTIAHAIISTIRLQYILSLNNDVALLVNRKFGSKSLINLLSRFGFCASYDEAQQLEMSAICQPLQPTGTFCQNNFDNADFNVATLDGLNTFPRMPGANCIIPFCDLPPADSFKRLKSV</sequence>
<name>A0A4Y2VY38_ARAVE</name>
<protein>
    <submittedName>
        <fullName evidence="1">Uncharacterized protein</fullName>
    </submittedName>
</protein>
<evidence type="ECO:0000313" key="1">
    <source>
        <dbReference type="EMBL" id="GBO29561.1"/>
    </source>
</evidence>
<dbReference type="EMBL" id="BGPR01052732">
    <property type="protein sequence ID" value="GBO29561.1"/>
    <property type="molecule type" value="Genomic_DNA"/>
</dbReference>
<reference evidence="1 2" key="1">
    <citation type="journal article" date="2019" name="Sci. Rep.">
        <title>Orb-weaving spider Araneus ventricosus genome elucidates the spidroin gene catalogue.</title>
        <authorList>
            <person name="Kono N."/>
            <person name="Nakamura H."/>
            <person name="Ohtoshi R."/>
            <person name="Moran D.A.P."/>
            <person name="Shinohara A."/>
            <person name="Yoshida Y."/>
            <person name="Fujiwara M."/>
            <person name="Mori M."/>
            <person name="Tomita M."/>
            <person name="Arakawa K."/>
        </authorList>
    </citation>
    <scope>NUCLEOTIDE SEQUENCE [LARGE SCALE GENOMIC DNA]</scope>
</reference>
<organism evidence="1 2">
    <name type="scientific">Araneus ventricosus</name>
    <name type="common">Orbweaver spider</name>
    <name type="synonym">Epeira ventricosa</name>
    <dbReference type="NCBI Taxonomy" id="182803"/>
    <lineage>
        <taxon>Eukaryota</taxon>
        <taxon>Metazoa</taxon>
        <taxon>Ecdysozoa</taxon>
        <taxon>Arthropoda</taxon>
        <taxon>Chelicerata</taxon>
        <taxon>Arachnida</taxon>
        <taxon>Araneae</taxon>
        <taxon>Araneomorphae</taxon>
        <taxon>Entelegynae</taxon>
        <taxon>Araneoidea</taxon>
        <taxon>Araneidae</taxon>
        <taxon>Araneus</taxon>
    </lineage>
</organism>
<proteinExistence type="predicted"/>
<gene>
    <name evidence="1" type="ORF">AVEN_98016_1</name>
</gene>
<comment type="caution">
    <text evidence="1">The sequence shown here is derived from an EMBL/GenBank/DDBJ whole genome shotgun (WGS) entry which is preliminary data.</text>
</comment>
<dbReference type="AlphaFoldDB" id="A0A4Y2VY38"/>
<evidence type="ECO:0000313" key="2">
    <source>
        <dbReference type="Proteomes" id="UP000499080"/>
    </source>
</evidence>
<keyword evidence="2" id="KW-1185">Reference proteome</keyword>
<dbReference type="Proteomes" id="UP000499080">
    <property type="component" value="Unassembled WGS sequence"/>
</dbReference>
<accession>A0A4Y2VY38</accession>